<gene>
    <name evidence="1" type="ORF">TNCV_3712021</name>
</gene>
<evidence type="ECO:0000313" key="2">
    <source>
        <dbReference type="Proteomes" id="UP000887159"/>
    </source>
</evidence>
<evidence type="ECO:0000313" key="1">
    <source>
        <dbReference type="EMBL" id="GFX89770.1"/>
    </source>
</evidence>
<accession>A0A8X6R925</accession>
<reference evidence="1" key="1">
    <citation type="submission" date="2020-08" db="EMBL/GenBank/DDBJ databases">
        <title>Multicomponent nature underlies the extraordinary mechanical properties of spider dragline silk.</title>
        <authorList>
            <person name="Kono N."/>
            <person name="Nakamura H."/>
            <person name="Mori M."/>
            <person name="Yoshida Y."/>
            <person name="Ohtoshi R."/>
            <person name="Malay A.D."/>
            <person name="Moran D.A.P."/>
            <person name="Tomita M."/>
            <person name="Numata K."/>
            <person name="Arakawa K."/>
        </authorList>
    </citation>
    <scope>NUCLEOTIDE SEQUENCE</scope>
</reference>
<dbReference type="AlphaFoldDB" id="A0A8X6R925"/>
<comment type="caution">
    <text evidence="1">The sequence shown here is derived from an EMBL/GenBank/DDBJ whole genome shotgun (WGS) entry which is preliminary data.</text>
</comment>
<dbReference type="Proteomes" id="UP000887159">
    <property type="component" value="Unassembled WGS sequence"/>
</dbReference>
<sequence>MARNSGKNKGHQKEESLYRIGSMHVKSVDAQTSSRWCGVEVRRGGCRPRHLTMVQNYEVHRLKPSSS</sequence>
<protein>
    <submittedName>
        <fullName evidence="1">Uncharacterized protein</fullName>
    </submittedName>
</protein>
<organism evidence="1 2">
    <name type="scientific">Trichonephila clavipes</name>
    <name type="common">Golden silk orbweaver</name>
    <name type="synonym">Nephila clavipes</name>
    <dbReference type="NCBI Taxonomy" id="2585209"/>
    <lineage>
        <taxon>Eukaryota</taxon>
        <taxon>Metazoa</taxon>
        <taxon>Ecdysozoa</taxon>
        <taxon>Arthropoda</taxon>
        <taxon>Chelicerata</taxon>
        <taxon>Arachnida</taxon>
        <taxon>Araneae</taxon>
        <taxon>Araneomorphae</taxon>
        <taxon>Entelegynae</taxon>
        <taxon>Araneoidea</taxon>
        <taxon>Nephilidae</taxon>
        <taxon>Trichonephila</taxon>
    </lineage>
</organism>
<proteinExistence type="predicted"/>
<dbReference type="EMBL" id="BMAU01021076">
    <property type="protein sequence ID" value="GFX89770.1"/>
    <property type="molecule type" value="Genomic_DNA"/>
</dbReference>
<name>A0A8X6R925_TRICX</name>
<keyword evidence="2" id="KW-1185">Reference proteome</keyword>